<sequence>MSSVEHRLKELDIVLPPSQPPLANYVSCVRSGNLIFTSGAGCFVDGQPLYTGRLGRDLSVEQGYEAAQVTALHLLSVIKAEIGSLDRVERIVKMLGLVSSADDFYEQPQVINGASDLLVQIFGEKGKHARSALGTSVLPMNLPVEIELIAEVKADEE</sequence>
<dbReference type="Gene3D" id="3.30.1330.40">
    <property type="entry name" value="RutC-like"/>
    <property type="match status" value="1"/>
</dbReference>
<evidence type="ECO:0000313" key="2">
    <source>
        <dbReference type="EMBL" id="USG68226.1"/>
    </source>
</evidence>
<name>A0ABY4WM37_9BACL</name>
<dbReference type="SUPFAM" id="SSF55298">
    <property type="entry name" value="YjgF-like"/>
    <property type="match status" value="1"/>
</dbReference>
<dbReference type="InterPro" id="IPR013813">
    <property type="entry name" value="Endoribo_LPSP/chorism_mut-like"/>
</dbReference>
<dbReference type="Proteomes" id="UP001056500">
    <property type="component" value="Chromosome"/>
</dbReference>
<gene>
    <name evidence="2" type="ORF">NDK47_13480</name>
</gene>
<dbReference type="InterPro" id="IPR035959">
    <property type="entry name" value="RutC-like_sf"/>
</dbReference>
<dbReference type="PANTHER" id="PTHR43760:SF1">
    <property type="entry name" value="ENDORIBONUCLEASE L-PSP_CHORISMATE MUTASE-LIKE DOMAIN-CONTAINING PROTEIN"/>
    <property type="match status" value="1"/>
</dbReference>
<keyword evidence="3" id="KW-1185">Reference proteome</keyword>
<organism evidence="2 3">
    <name type="scientific">Brevibacillus ruminantium</name>
    <dbReference type="NCBI Taxonomy" id="2950604"/>
    <lineage>
        <taxon>Bacteria</taxon>
        <taxon>Bacillati</taxon>
        <taxon>Bacillota</taxon>
        <taxon>Bacilli</taxon>
        <taxon>Bacillales</taxon>
        <taxon>Paenibacillaceae</taxon>
        <taxon>Brevibacillus</taxon>
    </lineage>
</organism>
<dbReference type="Pfam" id="PF14588">
    <property type="entry name" value="YjgF_endoribonc"/>
    <property type="match status" value="1"/>
</dbReference>
<dbReference type="RefSeq" id="WP_251875714.1">
    <property type="nucleotide sequence ID" value="NZ_CP098755.1"/>
</dbReference>
<dbReference type="PANTHER" id="PTHR43760">
    <property type="entry name" value="ENDORIBONUCLEASE-RELATED"/>
    <property type="match status" value="1"/>
</dbReference>
<evidence type="ECO:0000259" key="1">
    <source>
        <dbReference type="Pfam" id="PF14588"/>
    </source>
</evidence>
<dbReference type="EMBL" id="CP098755">
    <property type="protein sequence ID" value="USG68226.1"/>
    <property type="molecule type" value="Genomic_DNA"/>
</dbReference>
<feature type="domain" description="Endoribonuclease L-PSP/chorismate mutase-like" evidence="1">
    <location>
        <begin position="7"/>
        <end position="151"/>
    </location>
</feature>
<dbReference type="CDD" id="cd02199">
    <property type="entry name" value="YjgF_YER057c_UK114_like_1"/>
    <property type="match status" value="1"/>
</dbReference>
<protein>
    <submittedName>
        <fullName evidence="2">RidA family protein</fullName>
    </submittedName>
</protein>
<evidence type="ECO:0000313" key="3">
    <source>
        <dbReference type="Proteomes" id="UP001056500"/>
    </source>
</evidence>
<proteinExistence type="predicted"/>
<reference evidence="2" key="1">
    <citation type="submission" date="2022-06" db="EMBL/GenBank/DDBJ databases">
        <title>Genome sequencing of Brevibacillus sp. BB3-R1.</title>
        <authorList>
            <person name="Heo J."/>
            <person name="Lee D."/>
            <person name="Won M."/>
            <person name="Han B.-H."/>
            <person name="Hong S.-B."/>
            <person name="Kwon S.-W."/>
        </authorList>
    </citation>
    <scope>NUCLEOTIDE SEQUENCE</scope>
    <source>
        <strain evidence="2">BB3-R1</strain>
    </source>
</reference>
<accession>A0ABY4WM37</accession>